<comment type="subcellular location">
    <subcellularLocation>
        <location evidence="1">Cell membrane</location>
        <topology evidence="1">Multi-pass membrane protein</topology>
    </subcellularLocation>
</comment>
<dbReference type="EMBL" id="BJYM01000007">
    <property type="protein sequence ID" value="GEN87353.1"/>
    <property type="molecule type" value="Genomic_DNA"/>
</dbReference>
<keyword evidence="3 6" id="KW-0812">Transmembrane</keyword>
<gene>
    <name evidence="7" type="ORF">OSO01_20920</name>
</gene>
<dbReference type="Pfam" id="PF06081">
    <property type="entry name" value="ArAE_1"/>
    <property type="match status" value="1"/>
</dbReference>
<evidence type="ECO:0000256" key="5">
    <source>
        <dbReference type="ARBA" id="ARBA00023136"/>
    </source>
</evidence>
<dbReference type="Proteomes" id="UP000321558">
    <property type="component" value="Unassembled WGS sequence"/>
</dbReference>
<keyword evidence="2" id="KW-1003">Cell membrane</keyword>
<reference evidence="7 8" key="1">
    <citation type="submission" date="2019-07" db="EMBL/GenBank/DDBJ databases">
        <title>Whole genome shotgun sequence of Oceanobacillus sojae NBRC 105379.</title>
        <authorList>
            <person name="Hosoyama A."/>
            <person name="Uohara A."/>
            <person name="Ohji S."/>
            <person name="Ichikawa N."/>
        </authorList>
    </citation>
    <scope>NUCLEOTIDE SEQUENCE [LARGE SCALE GENOMIC DNA]</scope>
    <source>
        <strain evidence="7 8">NBRC 105379</strain>
    </source>
</reference>
<dbReference type="GO" id="GO:0005886">
    <property type="term" value="C:plasma membrane"/>
    <property type="evidence" value="ECO:0007669"/>
    <property type="project" value="UniProtKB-SubCell"/>
</dbReference>
<evidence type="ECO:0000313" key="7">
    <source>
        <dbReference type="EMBL" id="GEN87353.1"/>
    </source>
</evidence>
<proteinExistence type="predicted"/>
<evidence type="ECO:0000256" key="4">
    <source>
        <dbReference type="ARBA" id="ARBA00022989"/>
    </source>
</evidence>
<feature type="transmembrane region" description="Helical" evidence="6">
    <location>
        <begin position="55"/>
        <end position="76"/>
    </location>
</feature>
<dbReference type="STRING" id="582851.GCA_900162665_01315"/>
<comment type="caution">
    <text evidence="7">The sequence shown here is derived from an EMBL/GenBank/DDBJ whole genome shotgun (WGS) entry which is preliminary data.</text>
</comment>
<evidence type="ECO:0000313" key="8">
    <source>
        <dbReference type="Proteomes" id="UP000321558"/>
    </source>
</evidence>
<evidence type="ECO:0000256" key="1">
    <source>
        <dbReference type="ARBA" id="ARBA00004651"/>
    </source>
</evidence>
<feature type="transmembrane region" description="Helical" evidence="6">
    <location>
        <begin position="82"/>
        <end position="112"/>
    </location>
</feature>
<accession>A0A511ZIS7</accession>
<name>A0A511ZIS7_9BACI</name>
<organism evidence="7 8">
    <name type="scientific">Oceanobacillus sojae</name>
    <dbReference type="NCBI Taxonomy" id="582851"/>
    <lineage>
        <taxon>Bacteria</taxon>
        <taxon>Bacillati</taxon>
        <taxon>Bacillota</taxon>
        <taxon>Bacilli</taxon>
        <taxon>Bacillales</taxon>
        <taxon>Bacillaceae</taxon>
        <taxon>Oceanobacillus</taxon>
    </lineage>
</organism>
<evidence type="ECO:0000256" key="3">
    <source>
        <dbReference type="ARBA" id="ARBA00022692"/>
    </source>
</evidence>
<keyword evidence="4 6" id="KW-1133">Transmembrane helix</keyword>
<dbReference type="PANTHER" id="PTHR30509">
    <property type="entry name" value="P-HYDROXYBENZOIC ACID EFFLUX PUMP SUBUNIT-RELATED"/>
    <property type="match status" value="1"/>
</dbReference>
<dbReference type="InterPro" id="IPR010343">
    <property type="entry name" value="ArAE_1"/>
</dbReference>
<dbReference type="PANTHER" id="PTHR30509:SF9">
    <property type="entry name" value="MULTIDRUG RESISTANCE PROTEIN MDTO"/>
    <property type="match status" value="1"/>
</dbReference>
<dbReference type="RefSeq" id="WP_147210326.1">
    <property type="nucleotide sequence ID" value="NZ_BJYM01000007.1"/>
</dbReference>
<sequence>MKVQTIIGNRVIKTGIAVFFTALICNWFDFPPTFAVITAIVTIEPTVTDSIKKGLVRFPASAIGAAYAVIFLSLFGNSPFTYMLAAVLTIFTCFRLNLHAGLLVATLTAIAMIEIVEDSYFLSFLIRLATTTIGLSVSTLVNMFVFPPNYHHSIHKQTESIREKLSNHMKRCYYELIFTKMPLDMGMNKKVGAVYKELENAVLLSLYQKNDLKYHHILEKRESELTRLRRQIHYLRTIQYHVTNIAEQPSKEFEWSTQKQKYVFENVCYFANVLSGKITFEEEGWKKKRAQLHKIFQDTLRSAQLDSPEKLPIELVAIYELISIVEIIEDYFTME</sequence>
<keyword evidence="5 6" id="KW-0472">Membrane</keyword>
<protein>
    <submittedName>
        <fullName evidence="7">UPF0421 protein</fullName>
    </submittedName>
</protein>
<evidence type="ECO:0000256" key="6">
    <source>
        <dbReference type="SAM" id="Phobius"/>
    </source>
</evidence>
<dbReference type="OrthoDB" id="2690036at2"/>
<feature type="transmembrane region" description="Helical" evidence="6">
    <location>
        <begin position="124"/>
        <end position="146"/>
    </location>
</feature>
<keyword evidence="8" id="KW-1185">Reference proteome</keyword>
<evidence type="ECO:0000256" key="2">
    <source>
        <dbReference type="ARBA" id="ARBA00022475"/>
    </source>
</evidence>
<feature type="transmembrane region" description="Helical" evidence="6">
    <location>
        <begin position="16"/>
        <end position="43"/>
    </location>
</feature>
<dbReference type="AlphaFoldDB" id="A0A511ZIS7"/>